<dbReference type="PANTHER" id="PTHR30006">
    <property type="entry name" value="THIAMINE-BINDING PERIPLASMIC PROTEIN-RELATED"/>
    <property type="match status" value="1"/>
</dbReference>
<dbReference type="PANTHER" id="PTHR30006:SF15">
    <property type="entry name" value="IRON-UTILIZATION PERIPLASMIC PROTEIN"/>
    <property type="match status" value="1"/>
</dbReference>
<protein>
    <submittedName>
        <fullName evidence="4">Iron ABC transporter substrate-binding protein</fullName>
    </submittedName>
</protein>
<dbReference type="Gene3D" id="3.40.190.10">
    <property type="entry name" value="Periplasmic binding protein-like II"/>
    <property type="match status" value="2"/>
</dbReference>
<keyword evidence="2" id="KW-0406">Ion transport</keyword>
<gene>
    <name evidence="4" type="ORF">GCM10010492_32890</name>
</gene>
<evidence type="ECO:0000313" key="5">
    <source>
        <dbReference type="Proteomes" id="UP001500416"/>
    </source>
</evidence>
<organism evidence="4 5">
    <name type="scientific">Saccharothrix mutabilis subsp. mutabilis</name>
    <dbReference type="NCBI Taxonomy" id="66855"/>
    <lineage>
        <taxon>Bacteria</taxon>
        <taxon>Bacillati</taxon>
        <taxon>Actinomycetota</taxon>
        <taxon>Actinomycetes</taxon>
        <taxon>Pseudonocardiales</taxon>
        <taxon>Pseudonocardiaceae</taxon>
        <taxon>Saccharothrix</taxon>
    </lineage>
</organism>
<evidence type="ECO:0000313" key="4">
    <source>
        <dbReference type="EMBL" id="GAA0231684.1"/>
    </source>
</evidence>
<dbReference type="Pfam" id="PF13343">
    <property type="entry name" value="SBP_bac_6"/>
    <property type="match status" value="1"/>
</dbReference>
<evidence type="ECO:0000256" key="1">
    <source>
        <dbReference type="ARBA" id="ARBA00008520"/>
    </source>
</evidence>
<keyword evidence="3" id="KW-0732">Signal</keyword>
<reference evidence="5" key="1">
    <citation type="journal article" date="2019" name="Int. J. Syst. Evol. Microbiol.">
        <title>The Global Catalogue of Microorganisms (GCM) 10K type strain sequencing project: providing services to taxonomists for standard genome sequencing and annotation.</title>
        <authorList>
            <consortium name="The Broad Institute Genomics Platform"/>
            <consortium name="The Broad Institute Genome Sequencing Center for Infectious Disease"/>
            <person name="Wu L."/>
            <person name="Ma J."/>
        </authorList>
    </citation>
    <scope>NUCLEOTIDE SEQUENCE [LARGE SCALE GENOMIC DNA]</scope>
    <source>
        <strain evidence="5">JCM 3380</strain>
    </source>
</reference>
<proteinExistence type="inferred from homology"/>
<sequence>MLVAPVAGCGSEGGGEDALVIYSGRNKELVGGVLDQLQQATGVKVEVRYGSSGEMAAQLLEEGERTQADVFFSQDAGALGAVAEQGRLAELPADVLDLVPAAYRADDKRWVGTSARARVVAFDPRVVAEADVPNSLDQVVDPKWKGKVGYAPTNASWQAFVTSVRVLKGEEYAKDWLKKFAANDPKRYDNNIAILNALNDGQLPIGLINHYYWYAKVAENGADAVKVKLHHVSGGDPLGLVNVAGAGVIAGSDKADAAQKAVRFLLSEQAQRYFADETAEYPANPTVKSGKHQLPPLTDLHGPDIDLSKLSSLQQTLALLQEAGLS</sequence>
<keyword evidence="5" id="KW-1185">Reference proteome</keyword>
<evidence type="ECO:0000256" key="3">
    <source>
        <dbReference type="ARBA" id="ARBA00022729"/>
    </source>
</evidence>
<comment type="similarity">
    <text evidence="1">Belongs to the bacterial solute-binding protein 1 family.</text>
</comment>
<dbReference type="SUPFAM" id="SSF53850">
    <property type="entry name" value="Periplasmic binding protein-like II"/>
    <property type="match status" value="1"/>
</dbReference>
<comment type="caution">
    <text evidence="4">The sequence shown here is derived from an EMBL/GenBank/DDBJ whole genome shotgun (WGS) entry which is preliminary data.</text>
</comment>
<evidence type="ECO:0000256" key="2">
    <source>
        <dbReference type="ARBA" id="ARBA00022496"/>
    </source>
</evidence>
<dbReference type="PIRSF" id="PIRSF002825">
    <property type="entry name" value="CfbpA"/>
    <property type="match status" value="1"/>
</dbReference>
<dbReference type="InterPro" id="IPR026045">
    <property type="entry name" value="Ferric-bd"/>
</dbReference>
<name>A0ABP3DFW0_9PSEU</name>
<keyword evidence="2" id="KW-0813">Transport</keyword>
<keyword evidence="2" id="KW-0410">Iron transport</keyword>
<dbReference type="EMBL" id="BAAABU010000006">
    <property type="protein sequence ID" value="GAA0231684.1"/>
    <property type="molecule type" value="Genomic_DNA"/>
</dbReference>
<keyword evidence="2" id="KW-0408">Iron</keyword>
<accession>A0ABP3DFW0</accession>
<dbReference type="CDD" id="cd13543">
    <property type="entry name" value="PBP2_Fbp"/>
    <property type="match status" value="1"/>
</dbReference>
<dbReference type="Proteomes" id="UP001500416">
    <property type="component" value="Unassembled WGS sequence"/>
</dbReference>